<dbReference type="PROSITE" id="PS50850">
    <property type="entry name" value="MFS"/>
    <property type="match status" value="1"/>
</dbReference>
<sequence>MTGEVNDLLECPLVFAAIFICGIGGTFQYGFCVSSLTSPSTFLQELVNITSVHRYGVDLEQWQISLIWSFTVSILCVGGLLSALRGEVNAGLEKSLLLNNIPALIGAVLMLSSKAAMSFEMIFVGRFLFGMNAGVSLIVHTIYLVECAPKELRGMVGVTVATFIALGKFCGQLLGLSELLGSRERWPWLLGFTVLTSLLQLLTLPLLPESPGFLLLARGDREACERAMKRLWGDRDYSLEMEEMLKEKAVQQDVGSRTVLQLMRNRDTRWQLISVLVTFTTLQLCGINAVYFYSFEVFRQAGIHEEDLRYAALGTGLCELFSSVTLVIPFTGKKRLLFRGYMGMSVTLALLTLSMYLQTYLKWMPYCSMVLIFQFIFFFASGISGATSPLPGELFTQEFRSAAFTVATSVNWSGLFFVGMIFPILVVRKMDYFCFLIFLFFCASTGLYVKFYLPETKNLSPLEIAAEFKKIHSKPVKTHSNEHTCYKDKIRETKL</sequence>
<evidence type="ECO:0000256" key="6">
    <source>
        <dbReference type="ARBA" id="ARBA00022448"/>
    </source>
</evidence>
<keyword evidence="11 14" id="KW-0472">Membrane</keyword>
<dbReference type="InterPro" id="IPR036259">
    <property type="entry name" value="MFS_trans_sf"/>
</dbReference>
<dbReference type="GO" id="GO:1990539">
    <property type="term" value="P:fructose import across plasma membrane"/>
    <property type="evidence" value="ECO:0007669"/>
    <property type="project" value="UniProtKB-ARBA"/>
</dbReference>
<comment type="subcellular location">
    <subcellularLocation>
        <location evidence="2">Cell membrane</location>
        <location evidence="2">Sarcolemma</location>
    </subcellularLocation>
    <subcellularLocation>
        <location evidence="3">Cell membrane</location>
        <topology evidence="3">Multi-pass membrane protein</topology>
    </subcellularLocation>
</comment>
<keyword evidence="8" id="KW-0762">Sugar transport</keyword>
<evidence type="ECO:0000256" key="1">
    <source>
        <dbReference type="ARBA" id="ARBA00000590"/>
    </source>
</evidence>
<reference evidence="16" key="1">
    <citation type="submission" date="2025-08" db="UniProtKB">
        <authorList>
            <consortium name="Ensembl"/>
        </authorList>
    </citation>
    <scope>IDENTIFICATION</scope>
</reference>
<dbReference type="Gene3D" id="1.20.1250.20">
    <property type="entry name" value="MFS general substrate transporter like domains"/>
    <property type="match status" value="1"/>
</dbReference>
<keyword evidence="10 14" id="KW-1133">Transmembrane helix</keyword>
<feature type="transmembrane region" description="Helical" evidence="14">
    <location>
        <begin position="186"/>
        <end position="207"/>
    </location>
</feature>
<dbReference type="InterPro" id="IPR003663">
    <property type="entry name" value="Sugar/inositol_transpt"/>
</dbReference>
<protein>
    <recommendedName>
        <fullName evidence="5">Solute carrier family 2, facilitated glucose transporter member 5</fullName>
    </recommendedName>
    <alternativeName>
        <fullName evidence="13">Fructose transporter</fullName>
    </alternativeName>
    <alternativeName>
        <fullName evidence="12">Glucose transporter type 5, small intestine</fullName>
    </alternativeName>
</protein>
<feature type="transmembrane region" description="Helical" evidence="14">
    <location>
        <begin position="152"/>
        <end position="174"/>
    </location>
</feature>
<evidence type="ECO:0000256" key="13">
    <source>
        <dbReference type="ARBA" id="ARBA00031099"/>
    </source>
</evidence>
<keyword evidence="9 14" id="KW-0812">Transmembrane</keyword>
<evidence type="ECO:0000256" key="7">
    <source>
        <dbReference type="ARBA" id="ARBA00022475"/>
    </source>
</evidence>
<dbReference type="GO" id="GO:0055056">
    <property type="term" value="F:D-glucose transmembrane transporter activity"/>
    <property type="evidence" value="ECO:0007669"/>
    <property type="project" value="TreeGrafter"/>
</dbReference>
<dbReference type="Proteomes" id="UP000694523">
    <property type="component" value="Unplaced"/>
</dbReference>
<dbReference type="Pfam" id="PF00083">
    <property type="entry name" value="Sugar_tr"/>
    <property type="match status" value="1"/>
</dbReference>
<feature type="transmembrane region" description="Helical" evidence="14">
    <location>
        <begin position="96"/>
        <end position="117"/>
    </location>
</feature>
<evidence type="ECO:0000256" key="4">
    <source>
        <dbReference type="ARBA" id="ARBA00007004"/>
    </source>
</evidence>
<dbReference type="PRINTS" id="PR00171">
    <property type="entry name" value="SUGRTRNSPORT"/>
</dbReference>
<dbReference type="SUPFAM" id="SSF103473">
    <property type="entry name" value="MFS general substrate transporter"/>
    <property type="match status" value="1"/>
</dbReference>
<dbReference type="InterPro" id="IPR045263">
    <property type="entry name" value="GLUT"/>
</dbReference>
<evidence type="ECO:0000256" key="10">
    <source>
        <dbReference type="ARBA" id="ARBA00022989"/>
    </source>
</evidence>
<dbReference type="InterPro" id="IPR005829">
    <property type="entry name" value="Sugar_transporter_CS"/>
</dbReference>
<evidence type="ECO:0000256" key="8">
    <source>
        <dbReference type="ARBA" id="ARBA00022597"/>
    </source>
</evidence>
<dbReference type="Ensembl" id="ENSNMLT00000045030.1">
    <property type="protein sequence ID" value="ENSNMLP00000040489.1"/>
    <property type="gene ID" value="ENSNMLG00000024864.1"/>
</dbReference>
<evidence type="ECO:0000313" key="16">
    <source>
        <dbReference type="Ensembl" id="ENSNMLP00000040489.1"/>
    </source>
</evidence>
<dbReference type="PANTHER" id="PTHR23503">
    <property type="entry name" value="SOLUTE CARRIER FAMILY 2"/>
    <property type="match status" value="1"/>
</dbReference>
<dbReference type="FunFam" id="1.20.1250.20:FF:001511">
    <property type="entry name" value="Solute carrier family 2, facilitated glucose transporter member 5"/>
    <property type="match status" value="1"/>
</dbReference>
<dbReference type="GO" id="GO:0046323">
    <property type="term" value="P:D-glucose import"/>
    <property type="evidence" value="ECO:0007669"/>
    <property type="project" value="TreeGrafter"/>
</dbReference>
<dbReference type="InterPro" id="IPR005828">
    <property type="entry name" value="MFS_sugar_transport-like"/>
</dbReference>
<name>A0A8C6UWR4_9GOBI</name>
<evidence type="ECO:0000313" key="17">
    <source>
        <dbReference type="Proteomes" id="UP000694523"/>
    </source>
</evidence>
<keyword evidence="6" id="KW-0813">Transport</keyword>
<feature type="transmembrane region" description="Helical" evidence="14">
    <location>
        <begin position="123"/>
        <end position="145"/>
    </location>
</feature>
<dbReference type="GO" id="GO:0042383">
    <property type="term" value="C:sarcolemma"/>
    <property type="evidence" value="ECO:0007669"/>
    <property type="project" value="UniProtKB-SubCell"/>
</dbReference>
<feature type="transmembrane region" description="Helical" evidence="14">
    <location>
        <begin position="62"/>
        <end position="84"/>
    </location>
</feature>
<organism evidence="16 17">
    <name type="scientific">Neogobius melanostomus</name>
    <name type="common">round goby</name>
    <dbReference type="NCBI Taxonomy" id="47308"/>
    <lineage>
        <taxon>Eukaryota</taxon>
        <taxon>Metazoa</taxon>
        <taxon>Chordata</taxon>
        <taxon>Craniata</taxon>
        <taxon>Vertebrata</taxon>
        <taxon>Euteleostomi</taxon>
        <taxon>Actinopterygii</taxon>
        <taxon>Neopterygii</taxon>
        <taxon>Teleostei</taxon>
        <taxon>Neoteleostei</taxon>
        <taxon>Acanthomorphata</taxon>
        <taxon>Gobiaria</taxon>
        <taxon>Gobiiformes</taxon>
        <taxon>Gobioidei</taxon>
        <taxon>Gobiidae</taxon>
        <taxon>Benthophilinae</taxon>
        <taxon>Neogobiini</taxon>
        <taxon>Neogobius</taxon>
    </lineage>
</organism>
<evidence type="ECO:0000256" key="2">
    <source>
        <dbReference type="ARBA" id="ARBA00004135"/>
    </source>
</evidence>
<evidence type="ECO:0000259" key="15">
    <source>
        <dbReference type="PROSITE" id="PS50850"/>
    </source>
</evidence>
<dbReference type="PANTHER" id="PTHR23503:SF54">
    <property type="entry name" value="MAJOR FACILITATOR SUPERFAMILY (MFS) PROFILE DOMAIN-CONTAINING PROTEIN"/>
    <property type="match status" value="1"/>
</dbReference>
<evidence type="ECO:0000256" key="3">
    <source>
        <dbReference type="ARBA" id="ARBA00004651"/>
    </source>
</evidence>
<dbReference type="GO" id="GO:0070837">
    <property type="term" value="P:dehydroascorbic acid transport"/>
    <property type="evidence" value="ECO:0007669"/>
    <property type="project" value="TreeGrafter"/>
</dbReference>
<dbReference type="PROSITE" id="PS00217">
    <property type="entry name" value="SUGAR_TRANSPORT_2"/>
    <property type="match status" value="1"/>
</dbReference>
<feature type="transmembrane region" description="Helical" evidence="14">
    <location>
        <begin position="432"/>
        <end position="453"/>
    </location>
</feature>
<feature type="transmembrane region" description="Helical" evidence="14">
    <location>
        <begin position="308"/>
        <end position="329"/>
    </location>
</feature>
<evidence type="ECO:0000256" key="12">
    <source>
        <dbReference type="ARBA" id="ARBA00029961"/>
    </source>
</evidence>
<comment type="catalytic activity">
    <reaction evidence="1">
        <text>D-fructose(out) = D-fructose(in)</text>
        <dbReference type="Rhea" id="RHEA:60372"/>
        <dbReference type="ChEBI" id="CHEBI:37721"/>
    </reaction>
</comment>
<proteinExistence type="inferred from homology"/>
<feature type="transmembrane region" description="Helical" evidence="14">
    <location>
        <begin position="272"/>
        <end position="293"/>
    </location>
</feature>
<reference evidence="16" key="2">
    <citation type="submission" date="2025-09" db="UniProtKB">
        <authorList>
            <consortium name="Ensembl"/>
        </authorList>
    </citation>
    <scope>IDENTIFICATION</scope>
</reference>
<comment type="similarity">
    <text evidence="4">Belongs to the major facilitator superfamily. Sugar transporter (TC 2.A.1.1) family. Glucose transporter subfamily.</text>
</comment>
<feature type="transmembrane region" description="Helical" evidence="14">
    <location>
        <begin position="12"/>
        <end position="31"/>
    </location>
</feature>
<keyword evidence="17" id="KW-1185">Reference proteome</keyword>
<feature type="domain" description="Major facilitator superfamily (MFS) profile" evidence="15">
    <location>
        <begin position="18"/>
        <end position="457"/>
    </location>
</feature>
<dbReference type="InterPro" id="IPR020846">
    <property type="entry name" value="MFS_dom"/>
</dbReference>
<evidence type="ECO:0000256" key="14">
    <source>
        <dbReference type="SAM" id="Phobius"/>
    </source>
</evidence>
<accession>A0A8C6UWR4</accession>
<evidence type="ECO:0000256" key="11">
    <source>
        <dbReference type="ARBA" id="ARBA00023136"/>
    </source>
</evidence>
<dbReference type="AlphaFoldDB" id="A0A8C6UWR4"/>
<dbReference type="GO" id="GO:0005353">
    <property type="term" value="F:fructose transmembrane transporter activity"/>
    <property type="evidence" value="ECO:0007669"/>
    <property type="project" value="UniProtKB-ARBA"/>
</dbReference>
<evidence type="ECO:0000256" key="5">
    <source>
        <dbReference type="ARBA" id="ARBA00015973"/>
    </source>
</evidence>
<feature type="transmembrane region" description="Helical" evidence="14">
    <location>
        <begin position="363"/>
        <end position="383"/>
    </location>
</feature>
<evidence type="ECO:0000256" key="9">
    <source>
        <dbReference type="ARBA" id="ARBA00022692"/>
    </source>
</evidence>
<keyword evidence="7" id="KW-1003">Cell membrane</keyword>
<feature type="transmembrane region" description="Helical" evidence="14">
    <location>
        <begin position="404"/>
        <end position="426"/>
    </location>
</feature>